<evidence type="ECO:0000256" key="1">
    <source>
        <dbReference type="SAM" id="SignalP"/>
    </source>
</evidence>
<name>A0A182P4M7_9DIPT</name>
<feature type="chain" id="PRO_5008130785" evidence="1">
    <location>
        <begin position="25"/>
        <end position="86"/>
    </location>
</feature>
<dbReference type="VEuPathDB" id="VectorBase:AEPI001863"/>
<keyword evidence="3" id="KW-1185">Reference proteome</keyword>
<dbReference type="Proteomes" id="UP000075885">
    <property type="component" value="Unassembled WGS sequence"/>
</dbReference>
<reference evidence="3" key="1">
    <citation type="submission" date="2013-03" db="EMBL/GenBank/DDBJ databases">
        <title>The Genome Sequence of Anopheles epiroticus epiroticus2.</title>
        <authorList>
            <consortium name="The Broad Institute Genomics Platform"/>
            <person name="Neafsey D.E."/>
            <person name="Howell P."/>
            <person name="Walker B."/>
            <person name="Young S.K."/>
            <person name="Zeng Q."/>
            <person name="Gargeya S."/>
            <person name="Fitzgerald M."/>
            <person name="Haas B."/>
            <person name="Abouelleil A."/>
            <person name="Allen A.W."/>
            <person name="Alvarado L."/>
            <person name="Arachchi H.M."/>
            <person name="Berlin A.M."/>
            <person name="Chapman S.B."/>
            <person name="Gainer-Dewar J."/>
            <person name="Goldberg J."/>
            <person name="Griggs A."/>
            <person name="Gujja S."/>
            <person name="Hansen M."/>
            <person name="Howarth C."/>
            <person name="Imamovic A."/>
            <person name="Ireland A."/>
            <person name="Larimer J."/>
            <person name="McCowan C."/>
            <person name="Murphy C."/>
            <person name="Pearson M."/>
            <person name="Poon T.W."/>
            <person name="Priest M."/>
            <person name="Roberts A."/>
            <person name="Saif S."/>
            <person name="Shea T."/>
            <person name="Sisk P."/>
            <person name="Sykes S."/>
            <person name="Wortman J."/>
            <person name="Nusbaum C."/>
            <person name="Birren B."/>
        </authorList>
    </citation>
    <scope>NUCLEOTIDE SEQUENCE [LARGE SCALE GENOMIC DNA]</scope>
    <source>
        <strain evidence="3">Epiroticus2</strain>
    </source>
</reference>
<organism evidence="2 3">
    <name type="scientific">Anopheles epiroticus</name>
    <dbReference type="NCBI Taxonomy" id="199890"/>
    <lineage>
        <taxon>Eukaryota</taxon>
        <taxon>Metazoa</taxon>
        <taxon>Ecdysozoa</taxon>
        <taxon>Arthropoda</taxon>
        <taxon>Hexapoda</taxon>
        <taxon>Insecta</taxon>
        <taxon>Pterygota</taxon>
        <taxon>Neoptera</taxon>
        <taxon>Endopterygota</taxon>
        <taxon>Diptera</taxon>
        <taxon>Nematocera</taxon>
        <taxon>Culicoidea</taxon>
        <taxon>Culicidae</taxon>
        <taxon>Anophelinae</taxon>
        <taxon>Anopheles</taxon>
    </lineage>
</organism>
<dbReference type="STRING" id="199890.A0A182P4M7"/>
<dbReference type="AlphaFoldDB" id="A0A182P4M7"/>
<dbReference type="EnsemblMetazoa" id="AEPI001863-RA">
    <property type="protein sequence ID" value="AEPI001863-PA"/>
    <property type="gene ID" value="AEPI001863"/>
</dbReference>
<accession>A0A182P4M7</accession>
<protein>
    <submittedName>
        <fullName evidence="2">Uncharacterized protein</fullName>
    </submittedName>
</protein>
<proteinExistence type="predicted"/>
<evidence type="ECO:0000313" key="3">
    <source>
        <dbReference type="Proteomes" id="UP000075885"/>
    </source>
</evidence>
<evidence type="ECO:0000313" key="2">
    <source>
        <dbReference type="EnsemblMetazoa" id="AEPI001863-PA"/>
    </source>
</evidence>
<sequence length="86" mass="9589">MSPAFLAVIAVILCILFRILNVSSTPQIPSIVCKDGQFMECFNKIAPMLREPSFSITNGTNTTSRRPGLCPFRKRSLDRSLKAKPF</sequence>
<feature type="signal peptide" evidence="1">
    <location>
        <begin position="1"/>
        <end position="24"/>
    </location>
</feature>
<keyword evidence="1" id="KW-0732">Signal</keyword>
<reference evidence="2" key="2">
    <citation type="submission" date="2020-05" db="UniProtKB">
        <authorList>
            <consortium name="EnsemblMetazoa"/>
        </authorList>
    </citation>
    <scope>IDENTIFICATION</scope>
    <source>
        <strain evidence="2">Epiroticus2</strain>
    </source>
</reference>